<proteinExistence type="predicted"/>
<comment type="caution">
    <text evidence="1">The sequence shown here is derived from an EMBL/GenBank/DDBJ whole genome shotgun (WGS) entry which is preliminary data.</text>
</comment>
<evidence type="ECO:0000313" key="2">
    <source>
        <dbReference type="Proteomes" id="UP000811246"/>
    </source>
</evidence>
<reference evidence="1" key="1">
    <citation type="submission" date="2021-01" db="EMBL/GenBank/DDBJ databases">
        <authorList>
            <person name="Lovell J.T."/>
            <person name="Bentley N."/>
            <person name="Bhattarai G."/>
            <person name="Jenkins J.W."/>
            <person name="Sreedasyam A."/>
            <person name="Alarcon Y."/>
            <person name="Bock C."/>
            <person name="Boston L."/>
            <person name="Carlson J."/>
            <person name="Cervantes K."/>
            <person name="Clermont K."/>
            <person name="Krom N."/>
            <person name="Kubenka K."/>
            <person name="Mamidi S."/>
            <person name="Mattison C."/>
            <person name="Monteros M."/>
            <person name="Pisani C."/>
            <person name="Plott C."/>
            <person name="Rajasekar S."/>
            <person name="Rhein H.S."/>
            <person name="Rohla C."/>
            <person name="Song M."/>
            <person name="Hilaire R.S."/>
            <person name="Shu S."/>
            <person name="Wells L."/>
            <person name="Wang X."/>
            <person name="Webber J."/>
            <person name="Heerema R.J."/>
            <person name="Klein P."/>
            <person name="Conner P."/>
            <person name="Grauke L."/>
            <person name="Grimwood J."/>
            <person name="Schmutz J."/>
            <person name="Randall J.J."/>
        </authorList>
    </citation>
    <scope>NUCLEOTIDE SEQUENCE</scope>
    <source>
        <tissue evidence="1">Leaf</tissue>
    </source>
</reference>
<sequence length="67" mass="7236">MSSPGLSPAIHSHFEELEPGPYSREAVKVTVPLPPALSMVSCSRAAQRTKLLKSLNLDATATEQLLY</sequence>
<dbReference type="AlphaFoldDB" id="A0A922DIQ8"/>
<evidence type="ECO:0000313" key="1">
    <source>
        <dbReference type="EMBL" id="KAG6685129.1"/>
    </source>
</evidence>
<protein>
    <submittedName>
        <fullName evidence="1">Uncharacterized protein</fullName>
    </submittedName>
</protein>
<name>A0A922DIQ8_CARIL</name>
<accession>A0A922DIQ8</accession>
<dbReference type="EMBL" id="CM031836">
    <property type="protein sequence ID" value="KAG6685129.1"/>
    <property type="molecule type" value="Genomic_DNA"/>
</dbReference>
<organism evidence="1 2">
    <name type="scientific">Carya illinoinensis</name>
    <name type="common">Pecan</name>
    <dbReference type="NCBI Taxonomy" id="32201"/>
    <lineage>
        <taxon>Eukaryota</taxon>
        <taxon>Viridiplantae</taxon>
        <taxon>Streptophyta</taxon>
        <taxon>Embryophyta</taxon>
        <taxon>Tracheophyta</taxon>
        <taxon>Spermatophyta</taxon>
        <taxon>Magnoliopsida</taxon>
        <taxon>eudicotyledons</taxon>
        <taxon>Gunneridae</taxon>
        <taxon>Pentapetalae</taxon>
        <taxon>rosids</taxon>
        <taxon>fabids</taxon>
        <taxon>Fagales</taxon>
        <taxon>Juglandaceae</taxon>
        <taxon>Carya</taxon>
    </lineage>
</organism>
<dbReference type="Proteomes" id="UP000811246">
    <property type="component" value="Chromosome 12"/>
</dbReference>
<gene>
    <name evidence="1" type="ORF">I3842_12G096700</name>
</gene>